<keyword evidence="1" id="KW-0238">DNA-binding</keyword>
<evidence type="ECO:0000313" key="4">
    <source>
        <dbReference type="Proteomes" id="UP001322744"/>
    </source>
</evidence>
<dbReference type="Proteomes" id="UP001322744">
    <property type="component" value="Chromosome"/>
</dbReference>
<dbReference type="Gene3D" id="1.10.260.40">
    <property type="entry name" value="lambda repressor-like DNA-binding domains"/>
    <property type="match status" value="1"/>
</dbReference>
<dbReference type="PANTHER" id="PTHR46797">
    <property type="entry name" value="HTH-TYPE TRANSCRIPTIONAL REGULATOR"/>
    <property type="match status" value="1"/>
</dbReference>
<dbReference type="InterPro" id="IPR001387">
    <property type="entry name" value="Cro/C1-type_HTH"/>
</dbReference>
<dbReference type="InterPro" id="IPR050807">
    <property type="entry name" value="TransReg_Diox_bact_type"/>
</dbReference>
<dbReference type="CDD" id="cd00093">
    <property type="entry name" value="HTH_XRE"/>
    <property type="match status" value="1"/>
</dbReference>
<dbReference type="RefSeq" id="WP_029229003.1">
    <property type="nucleotide sequence ID" value="NZ_CP139957.1"/>
</dbReference>
<name>A0ABZ0U0G8_9FIRM</name>
<dbReference type="PANTHER" id="PTHR46797:SF1">
    <property type="entry name" value="METHYLPHOSPHONATE SYNTHASE"/>
    <property type="match status" value="1"/>
</dbReference>
<gene>
    <name evidence="3" type="ORF">SOJ16_000414</name>
</gene>
<dbReference type="SMART" id="SM00530">
    <property type="entry name" value="HTH_XRE"/>
    <property type="match status" value="1"/>
</dbReference>
<evidence type="ECO:0000313" key="3">
    <source>
        <dbReference type="EMBL" id="WPX09221.1"/>
    </source>
</evidence>
<organism evidence="3 4">
    <name type="scientific">Anaerocellum danielii</name>
    <dbReference type="NCBI Taxonomy" id="1387557"/>
    <lineage>
        <taxon>Bacteria</taxon>
        <taxon>Bacillati</taxon>
        <taxon>Bacillota</taxon>
        <taxon>Bacillota incertae sedis</taxon>
        <taxon>Caldicellulosiruptorales</taxon>
        <taxon>Caldicellulosiruptoraceae</taxon>
        <taxon>Anaerocellum</taxon>
    </lineage>
</organism>
<protein>
    <submittedName>
        <fullName evidence="3">Helix-turn-helix transcriptional regulator</fullName>
    </submittedName>
</protein>
<dbReference type="PROSITE" id="PS50943">
    <property type="entry name" value="HTH_CROC1"/>
    <property type="match status" value="1"/>
</dbReference>
<reference evidence="3 4" key="1">
    <citation type="submission" date="2023-12" db="EMBL/GenBank/DDBJ databases">
        <authorList>
            <person name="Manesh M.J.H."/>
            <person name="Bing R.G."/>
            <person name="Willard D.J."/>
            <person name="Kelly R.M."/>
        </authorList>
    </citation>
    <scope>NUCLEOTIDE SEQUENCE [LARGE SCALE GENOMIC DNA]</scope>
    <source>
        <strain evidence="3 4">DSM 8977</strain>
    </source>
</reference>
<proteinExistence type="predicted"/>
<evidence type="ECO:0000256" key="1">
    <source>
        <dbReference type="ARBA" id="ARBA00023125"/>
    </source>
</evidence>
<keyword evidence="4" id="KW-1185">Reference proteome</keyword>
<sequence>MDVGKRIRELRERYKISQCELARLANIGQSTLSDIERGIKQPTITTIENICRAFNMSLSEFFSEEKPEFPPEIQDLLKQTSKLTPEQIKKLSDFLSSL</sequence>
<accession>A0ABZ0U0G8</accession>
<dbReference type="EMBL" id="CP139957">
    <property type="protein sequence ID" value="WPX09221.1"/>
    <property type="molecule type" value="Genomic_DNA"/>
</dbReference>
<evidence type="ECO:0000259" key="2">
    <source>
        <dbReference type="PROSITE" id="PS50943"/>
    </source>
</evidence>
<dbReference type="SUPFAM" id="SSF47413">
    <property type="entry name" value="lambda repressor-like DNA-binding domains"/>
    <property type="match status" value="1"/>
</dbReference>
<feature type="domain" description="HTH cro/C1-type" evidence="2">
    <location>
        <begin position="7"/>
        <end position="61"/>
    </location>
</feature>
<dbReference type="InterPro" id="IPR010982">
    <property type="entry name" value="Lambda_DNA-bd_dom_sf"/>
</dbReference>
<dbReference type="Pfam" id="PF01381">
    <property type="entry name" value="HTH_3"/>
    <property type="match status" value="1"/>
</dbReference>